<dbReference type="Proteomes" id="UP001152622">
    <property type="component" value="Chromosome 3"/>
</dbReference>
<evidence type="ECO:0000313" key="1">
    <source>
        <dbReference type="EMBL" id="KAJ8370584.1"/>
    </source>
</evidence>
<reference evidence="1" key="1">
    <citation type="journal article" date="2023" name="Science">
        <title>Genome structures resolve the early diversification of teleost fishes.</title>
        <authorList>
            <person name="Parey E."/>
            <person name="Louis A."/>
            <person name="Montfort J."/>
            <person name="Bouchez O."/>
            <person name="Roques C."/>
            <person name="Iampietro C."/>
            <person name="Lluch J."/>
            <person name="Castinel A."/>
            <person name="Donnadieu C."/>
            <person name="Desvignes T."/>
            <person name="Floi Bucao C."/>
            <person name="Jouanno E."/>
            <person name="Wen M."/>
            <person name="Mejri S."/>
            <person name="Dirks R."/>
            <person name="Jansen H."/>
            <person name="Henkel C."/>
            <person name="Chen W.J."/>
            <person name="Zahm M."/>
            <person name="Cabau C."/>
            <person name="Klopp C."/>
            <person name="Thompson A.W."/>
            <person name="Robinson-Rechavi M."/>
            <person name="Braasch I."/>
            <person name="Lecointre G."/>
            <person name="Bobe J."/>
            <person name="Postlethwait J.H."/>
            <person name="Berthelot C."/>
            <person name="Roest Crollius H."/>
            <person name="Guiguen Y."/>
        </authorList>
    </citation>
    <scope>NUCLEOTIDE SEQUENCE</scope>
    <source>
        <strain evidence="1">WJC10195</strain>
    </source>
</reference>
<proteinExistence type="predicted"/>
<name>A0A9Q1FZ80_SYNKA</name>
<feature type="non-terminal residue" evidence="1">
    <location>
        <position position="1"/>
    </location>
</feature>
<sequence>ATLLSLLLVACNETERVGIIRGSILGLDQTGAGLTEQNSEVEILTHRQQSMTGKEIRATEAKSAMLEDSKFSGTLGIRRADTLILDVGYSIQVG</sequence>
<accession>A0A9Q1FZ80</accession>
<dbReference type="EMBL" id="JAINUF010000003">
    <property type="protein sequence ID" value="KAJ8370584.1"/>
    <property type="molecule type" value="Genomic_DNA"/>
</dbReference>
<comment type="caution">
    <text evidence="1">The sequence shown here is derived from an EMBL/GenBank/DDBJ whole genome shotgun (WGS) entry which is preliminary data.</text>
</comment>
<evidence type="ECO:0000313" key="2">
    <source>
        <dbReference type="Proteomes" id="UP001152622"/>
    </source>
</evidence>
<organism evidence="1 2">
    <name type="scientific">Synaphobranchus kaupii</name>
    <name type="common">Kaup's arrowtooth eel</name>
    <dbReference type="NCBI Taxonomy" id="118154"/>
    <lineage>
        <taxon>Eukaryota</taxon>
        <taxon>Metazoa</taxon>
        <taxon>Chordata</taxon>
        <taxon>Craniata</taxon>
        <taxon>Vertebrata</taxon>
        <taxon>Euteleostomi</taxon>
        <taxon>Actinopterygii</taxon>
        <taxon>Neopterygii</taxon>
        <taxon>Teleostei</taxon>
        <taxon>Anguilliformes</taxon>
        <taxon>Synaphobranchidae</taxon>
        <taxon>Synaphobranchus</taxon>
    </lineage>
</organism>
<gene>
    <name evidence="1" type="ORF">SKAU_G00106120</name>
</gene>
<protein>
    <submittedName>
        <fullName evidence="1">Uncharacterized protein</fullName>
    </submittedName>
</protein>
<keyword evidence="2" id="KW-1185">Reference proteome</keyword>
<dbReference type="AlphaFoldDB" id="A0A9Q1FZ80"/>